<dbReference type="Gene3D" id="3.90.1150.10">
    <property type="entry name" value="Aspartate Aminotransferase, domain 1"/>
    <property type="match status" value="1"/>
</dbReference>
<sequence length="411" mass="45631">MSGSLEKIDPEVKEILHKEFVRQQNNLTLIASENYASRAVLEAEGSVLINKYAEGYPKRRYYQGCRFVDEIEELAIRRAKALFRCEHVNVQVHSGTQANMAVYQALLKPGDTILSLSLSGGGHLSHGSEGSFPYKYHRIVNYGLDRVSERFDYEEIRKIAKECHPRLIIVGASAYPRAIDFLAWRKIADEVGAYLLADVAHIIGLIVAGLHPDPVPYADVVTATTQKTLRGPRGGLILCRQKYASAIDKAVFPGIQGGPFMHVIAAKAVCFKEASQPEFKSYQRQIISNAKALAEVLKEEGFRLVSGGTDNHLVVVDLSNKGITGDRAAAILEEAGIVVNKNSIPFDKRPPFSPSGIRLGTPAVTTRGMKEAEMRTIGKWISRILYNPQDRLLRKKIKGKVKELCQKFPIY</sequence>
<comment type="caution">
    <text evidence="14">The sequence shown here is derived from an EMBL/GenBank/DDBJ whole genome shotgun (WGS) entry which is preliminary data.</text>
</comment>
<dbReference type="AlphaFoldDB" id="A0A497E4M0"/>
<evidence type="ECO:0000256" key="4">
    <source>
        <dbReference type="ARBA" id="ARBA00006376"/>
    </source>
</evidence>
<feature type="modified residue" description="N6-(pyridoxal phosphate)lysine" evidence="11 12">
    <location>
        <position position="227"/>
    </location>
</feature>
<comment type="pathway">
    <text evidence="11">One-carbon metabolism; tetrahydrofolate interconversion.</text>
</comment>
<dbReference type="Pfam" id="PF00464">
    <property type="entry name" value="SHMT"/>
    <property type="match status" value="1"/>
</dbReference>
<comment type="similarity">
    <text evidence="4 11">Belongs to the SHMT family.</text>
</comment>
<dbReference type="GO" id="GO:0019264">
    <property type="term" value="P:glycine biosynthetic process from serine"/>
    <property type="evidence" value="ECO:0007669"/>
    <property type="project" value="InterPro"/>
</dbReference>
<comment type="caution">
    <text evidence="11">Lacks conserved residue(s) required for the propagation of feature annotation.</text>
</comment>
<keyword evidence="8" id="KW-0028">Amino-acid biosynthesis</keyword>
<comment type="subcellular location">
    <subcellularLocation>
        <location evidence="3 11">Cytoplasm</location>
    </subcellularLocation>
</comment>
<dbReference type="InterPro" id="IPR015422">
    <property type="entry name" value="PyrdxlP-dep_Trfase_small"/>
</dbReference>
<dbReference type="InterPro" id="IPR049943">
    <property type="entry name" value="Ser_HO-MeTrfase-like"/>
</dbReference>
<comment type="cofactor">
    <cofactor evidence="2 11 12">
        <name>pyridoxal 5'-phosphate</name>
        <dbReference type="ChEBI" id="CHEBI:597326"/>
    </cofactor>
</comment>
<evidence type="ECO:0000256" key="2">
    <source>
        <dbReference type="ARBA" id="ARBA00001933"/>
    </source>
</evidence>
<dbReference type="GO" id="GO:0008168">
    <property type="term" value="F:methyltransferase activity"/>
    <property type="evidence" value="ECO:0007669"/>
    <property type="project" value="UniProtKB-KW"/>
</dbReference>
<evidence type="ECO:0000256" key="5">
    <source>
        <dbReference type="ARBA" id="ARBA00011738"/>
    </source>
</evidence>
<dbReference type="UniPathway" id="UPA00193"/>
<feature type="binding site" evidence="11">
    <location>
        <position position="118"/>
    </location>
    <ligand>
        <name>(6S)-5,6,7,8-tetrahydrofolate</name>
        <dbReference type="ChEBI" id="CHEBI:57453"/>
    </ligand>
</feature>
<keyword evidence="10 11" id="KW-0663">Pyridoxal phosphate</keyword>
<evidence type="ECO:0000256" key="1">
    <source>
        <dbReference type="ARBA" id="ARBA00001528"/>
    </source>
</evidence>
<dbReference type="PANTHER" id="PTHR11680">
    <property type="entry name" value="SERINE HYDROXYMETHYLTRANSFERASE"/>
    <property type="match status" value="1"/>
</dbReference>
<comment type="catalytic activity">
    <reaction evidence="1 11">
        <text>(6R)-5,10-methylene-5,6,7,8-tetrahydrofolate + glycine + H2O = (6S)-5,6,7,8-tetrahydrofolate + L-serine</text>
        <dbReference type="Rhea" id="RHEA:15481"/>
        <dbReference type="ChEBI" id="CHEBI:15377"/>
        <dbReference type="ChEBI" id="CHEBI:15636"/>
        <dbReference type="ChEBI" id="CHEBI:33384"/>
        <dbReference type="ChEBI" id="CHEBI:57305"/>
        <dbReference type="ChEBI" id="CHEBI:57453"/>
        <dbReference type="EC" id="2.1.2.1"/>
    </reaction>
</comment>
<dbReference type="InterPro" id="IPR019798">
    <property type="entry name" value="Ser_HO-MeTrfase_PLP_BS"/>
</dbReference>
<dbReference type="HAMAP" id="MF_00051">
    <property type="entry name" value="SHMT"/>
    <property type="match status" value="1"/>
</dbReference>
<dbReference type="EC" id="2.1.2.1" evidence="11"/>
<dbReference type="CDD" id="cd00378">
    <property type="entry name" value="SHMT"/>
    <property type="match status" value="1"/>
</dbReference>
<gene>
    <name evidence="11" type="primary">glyA</name>
    <name evidence="14" type="ORF">DRJ00_02950</name>
</gene>
<comment type="subunit">
    <text evidence="5 11">Homodimer.</text>
</comment>
<dbReference type="InterPro" id="IPR015424">
    <property type="entry name" value="PyrdxlP-dep_Trfase"/>
</dbReference>
<evidence type="ECO:0000256" key="7">
    <source>
        <dbReference type="ARBA" id="ARBA00022563"/>
    </source>
</evidence>
<evidence type="ECO:0000313" key="15">
    <source>
        <dbReference type="Proteomes" id="UP000279422"/>
    </source>
</evidence>
<protein>
    <recommendedName>
        <fullName evidence="11">Probable serine hydroxymethyltransferase</fullName>
        <shortName evidence="11">SHMT</shortName>
        <shortName evidence="11">Serine methylase</shortName>
        <ecNumber evidence="11">2.1.2.1</ecNumber>
    </recommendedName>
</protein>
<keyword evidence="7 11" id="KW-0554">One-carbon metabolism</keyword>
<comment type="function">
    <text evidence="11">Catalyzes the reversible interconversion of serine and glycine with tetrahydrofolate (THF) serving as the one-carbon carrier. This reaction serves as the major source of one-carbon groups required for the biosynthesis of purines, thymidylate, methionine, and other important biomolecules.</text>
</comment>
<dbReference type="InterPro" id="IPR039429">
    <property type="entry name" value="SHMT-like_dom"/>
</dbReference>
<dbReference type="SUPFAM" id="SSF53383">
    <property type="entry name" value="PLP-dependent transferases"/>
    <property type="match status" value="1"/>
</dbReference>
<evidence type="ECO:0000256" key="9">
    <source>
        <dbReference type="ARBA" id="ARBA00022679"/>
    </source>
</evidence>
<name>A0A497E4M0_UNCAE</name>
<evidence type="ECO:0000313" key="14">
    <source>
        <dbReference type="EMBL" id="RLE09952.1"/>
    </source>
</evidence>
<evidence type="ECO:0000256" key="3">
    <source>
        <dbReference type="ARBA" id="ARBA00004496"/>
    </source>
</evidence>
<proteinExistence type="inferred from homology"/>
<dbReference type="Proteomes" id="UP000279422">
    <property type="component" value="Unassembled WGS sequence"/>
</dbReference>
<keyword evidence="6 11" id="KW-0963">Cytoplasm</keyword>
<evidence type="ECO:0000259" key="13">
    <source>
        <dbReference type="Pfam" id="PF00464"/>
    </source>
</evidence>
<keyword evidence="14" id="KW-0489">Methyltransferase</keyword>
<dbReference type="PANTHER" id="PTHR11680:SF35">
    <property type="entry name" value="SERINE HYDROXYMETHYLTRANSFERASE 1"/>
    <property type="match status" value="1"/>
</dbReference>
<dbReference type="EMBL" id="QMPZ01000023">
    <property type="protein sequence ID" value="RLE09952.1"/>
    <property type="molecule type" value="Genomic_DNA"/>
</dbReference>
<dbReference type="GO" id="GO:0030170">
    <property type="term" value="F:pyridoxal phosphate binding"/>
    <property type="evidence" value="ECO:0007669"/>
    <property type="project" value="UniProtKB-UniRule"/>
</dbReference>
<evidence type="ECO:0000256" key="6">
    <source>
        <dbReference type="ARBA" id="ARBA00022490"/>
    </source>
</evidence>
<keyword evidence="9 11" id="KW-0808">Transferase</keyword>
<evidence type="ECO:0000256" key="10">
    <source>
        <dbReference type="ARBA" id="ARBA00022898"/>
    </source>
</evidence>
<dbReference type="GO" id="GO:0004372">
    <property type="term" value="F:glycine hydroxymethyltransferase activity"/>
    <property type="evidence" value="ECO:0007669"/>
    <property type="project" value="UniProtKB-EC"/>
</dbReference>
<evidence type="ECO:0000256" key="12">
    <source>
        <dbReference type="PIRSR" id="PIRSR000412-50"/>
    </source>
</evidence>
<organism evidence="14 15">
    <name type="scientific">Aerophobetes bacterium</name>
    <dbReference type="NCBI Taxonomy" id="2030807"/>
    <lineage>
        <taxon>Bacteria</taxon>
        <taxon>Candidatus Aerophobota</taxon>
    </lineage>
</organism>
<dbReference type="InterPro" id="IPR015421">
    <property type="entry name" value="PyrdxlP-dep_Trfase_major"/>
</dbReference>
<feature type="domain" description="Serine hydroxymethyltransferase-like" evidence="13">
    <location>
        <begin position="5"/>
        <end position="381"/>
    </location>
</feature>
<evidence type="ECO:0000256" key="11">
    <source>
        <dbReference type="HAMAP-Rule" id="MF_00051"/>
    </source>
</evidence>
<dbReference type="InterPro" id="IPR001085">
    <property type="entry name" value="Ser_HO-MeTrfase"/>
</dbReference>
<evidence type="ECO:0000256" key="8">
    <source>
        <dbReference type="ARBA" id="ARBA00022605"/>
    </source>
</evidence>
<dbReference type="FunFam" id="3.40.640.10:FF:000001">
    <property type="entry name" value="Serine hydroxymethyltransferase"/>
    <property type="match status" value="1"/>
</dbReference>
<reference evidence="14 15" key="1">
    <citation type="submission" date="2018-06" db="EMBL/GenBank/DDBJ databases">
        <title>Extensive metabolic versatility and redundancy in microbially diverse, dynamic hydrothermal sediments.</title>
        <authorList>
            <person name="Dombrowski N."/>
            <person name="Teske A."/>
            <person name="Baker B.J."/>
        </authorList>
    </citation>
    <scope>NUCLEOTIDE SEQUENCE [LARGE SCALE GENOMIC DNA]</scope>
    <source>
        <strain evidence="14">B47_G16</strain>
    </source>
</reference>
<dbReference type="GO" id="GO:0032259">
    <property type="term" value="P:methylation"/>
    <property type="evidence" value="ECO:0007669"/>
    <property type="project" value="UniProtKB-KW"/>
</dbReference>
<dbReference type="FunFam" id="3.90.1150.10:FF:000003">
    <property type="entry name" value="Serine hydroxymethyltransferase"/>
    <property type="match status" value="1"/>
</dbReference>
<dbReference type="GO" id="GO:0035999">
    <property type="term" value="P:tetrahydrofolate interconversion"/>
    <property type="evidence" value="ECO:0007669"/>
    <property type="project" value="UniProtKB-UniRule"/>
</dbReference>
<dbReference type="Gene3D" id="3.40.640.10">
    <property type="entry name" value="Type I PLP-dependent aspartate aminotransferase-like (Major domain)"/>
    <property type="match status" value="1"/>
</dbReference>
<feature type="binding site" evidence="11">
    <location>
        <begin position="122"/>
        <end position="124"/>
    </location>
    <ligand>
        <name>(6S)-5,6,7,8-tetrahydrofolate</name>
        <dbReference type="ChEBI" id="CHEBI:57453"/>
    </ligand>
</feature>
<dbReference type="PIRSF" id="PIRSF000412">
    <property type="entry name" value="SHMT"/>
    <property type="match status" value="1"/>
</dbReference>
<dbReference type="PROSITE" id="PS00096">
    <property type="entry name" value="SHMT"/>
    <property type="match status" value="1"/>
</dbReference>
<dbReference type="NCBIfam" id="NF000586">
    <property type="entry name" value="PRK00011.1"/>
    <property type="match status" value="1"/>
</dbReference>
<accession>A0A497E4M0</accession>
<dbReference type="GO" id="GO:0005829">
    <property type="term" value="C:cytosol"/>
    <property type="evidence" value="ECO:0007669"/>
    <property type="project" value="TreeGrafter"/>
</dbReference>